<comment type="caution">
    <text evidence="1">The sequence shown here is derived from an EMBL/GenBank/DDBJ whole genome shotgun (WGS) entry which is preliminary data.</text>
</comment>
<evidence type="ECO:0000313" key="1">
    <source>
        <dbReference type="EMBL" id="GHO58234.1"/>
    </source>
</evidence>
<accession>A0ABQ3UZB5</accession>
<evidence type="ECO:0000313" key="2">
    <source>
        <dbReference type="Proteomes" id="UP000654345"/>
    </source>
</evidence>
<dbReference type="Proteomes" id="UP000654345">
    <property type="component" value="Unassembled WGS sequence"/>
</dbReference>
<name>A0ABQ3UZB5_9CHLR</name>
<reference evidence="1 2" key="1">
    <citation type="journal article" date="2021" name="Int. J. Syst. Evol. Microbiol.">
        <title>Reticulibacter mediterranei gen. nov., sp. nov., within the new family Reticulibacteraceae fam. nov., and Ktedonospora formicarum gen. nov., sp. nov., Ktedonobacter robiniae sp. nov., Dictyobacter formicarum sp. nov. and Dictyobacter arantiisoli sp. nov., belonging to the class Ktedonobacteria.</title>
        <authorList>
            <person name="Yabe S."/>
            <person name="Zheng Y."/>
            <person name="Wang C.M."/>
            <person name="Sakai Y."/>
            <person name="Abe K."/>
            <person name="Yokota A."/>
            <person name="Donadio S."/>
            <person name="Cavaletti L."/>
            <person name="Monciardini P."/>
        </authorList>
    </citation>
    <scope>NUCLEOTIDE SEQUENCE [LARGE SCALE GENOMIC DNA]</scope>
    <source>
        <strain evidence="1 2">SOSP1-30</strain>
    </source>
</reference>
<proteinExistence type="predicted"/>
<protein>
    <submittedName>
        <fullName evidence="1">Uncharacterized protein</fullName>
    </submittedName>
</protein>
<dbReference type="EMBL" id="BNJG01000003">
    <property type="protein sequence ID" value="GHO58234.1"/>
    <property type="molecule type" value="Genomic_DNA"/>
</dbReference>
<organism evidence="1 2">
    <name type="scientific">Ktedonobacter robiniae</name>
    <dbReference type="NCBI Taxonomy" id="2778365"/>
    <lineage>
        <taxon>Bacteria</taxon>
        <taxon>Bacillati</taxon>
        <taxon>Chloroflexota</taxon>
        <taxon>Ktedonobacteria</taxon>
        <taxon>Ktedonobacterales</taxon>
        <taxon>Ktedonobacteraceae</taxon>
        <taxon>Ktedonobacter</taxon>
    </lineage>
</organism>
<gene>
    <name evidence="1" type="ORF">KSB_67090</name>
</gene>
<sequence length="53" mass="5574">MRLEVNFFGLAWRKVSVIATICGGGVEACAAVVGNACGEACALIRRFSQVAKE</sequence>
<keyword evidence="2" id="KW-1185">Reference proteome</keyword>